<evidence type="ECO:0000256" key="7">
    <source>
        <dbReference type="ARBA" id="ARBA00041176"/>
    </source>
</evidence>
<dbReference type="Ensembl" id="ENSSRHT00000003392.1">
    <property type="protein sequence ID" value="ENSSRHP00000003272.1"/>
    <property type="gene ID" value="ENSSRHG00000002232.1"/>
</dbReference>
<keyword evidence="3" id="KW-0964">Secreted</keyword>
<dbReference type="PANTHER" id="PTHR11318:SF4">
    <property type="entry name" value="GUANYLATE CYCLASE ACTIVATOR 2B"/>
    <property type="match status" value="1"/>
</dbReference>
<keyword evidence="4" id="KW-0732">Signal</keyword>
<dbReference type="GO" id="GO:0005576">
    <property type="term" value="C:extracellular region"/>
    <property type="evidence" value="ECO:0007669"/>
    <property type="project" value="UniProtKB-SubCell"/>
</dbReference>
<keyword evidence="5" id="KW-1015">Disulfide bond</keyword>
<dbReference type="PRINTS" id="PR00774">
    <property type="entry name" value="GUANYLIN"/>
</dbReference>
<dbReference type="GO" id="GO:0030250">
    <property type="term" value="F:guanylate cyclase activator activity"/>
    <property type="evidence" value="ECO:0007669"/>
    <property type="project" value="InterPro"/>
</dbReference>
<keyword evidence="9" id="KW-1185">Reference proteome</keyword>
<dbReference type="Proteomes" id="UP000472270">
    <property type="component" value="Unassembled WGS sequence"/>
</dbReference>
<comment type="function">
    <text evidence="6">Endogenous activator of intestinal guanylate cyclase. It stimulates this enzyme through the same receptor binding region as the heat-stable enterotoxins. May be a potent physiological regulator of intestinal fluid and electrolyte transport. May be an autocrine/paracrine regulator of intestinal salt and water transport.</text>
</comment>
<dbReference type="Pfam" id="PF02058">
    <property type="entry name" value="Guanylin"/>
    <property type="match status" value="1"/>
</dbReference>
<accession>A0A673FKN9</accession>
<evidence type="ECO:0000256" key="1">
    <source>
        <dbReference type="ARBA" id="ARBA00004613"/>
    </source>
</evidence>
<evidence type="ECO:0000313" key="8">
    <source>
        <dbReference type="Ensembl" id="ENSSRHP00000003272.1"/>
    </source>
</evidence>
<reference evidence="8" key="1">
    <citation type="submission" date="2025-08" db="UniProtKB">
        <authorList>
            <consortium name="Ensembl"/>
        </authorList>
    </citation>
    <scope>IDENTIFICATION</scope>
</reference>
<evidence type="ECO:0000256" key="3">
    <source>
        <dbReference type="ARBA" id="ARBA00022525"/>
    </source>
</evidence>
<proteinExistence type="inferred from homology"/>
<comment type="subcellular location">
    <subcellularLocation>
        <location evidence="1">Secreted</location>
    </subcellularLocation>
</comment>
<dbReference type="Gene3D" id="3.90.1450.10">
    <property type="entry name" value="Guanylin"/>
    <property type="match status" value="1"/>
</dbReference>
<evidence type="ECO:0000256" key="5">
    <source>
        <dbReference type="ARBA" id="ARBA00023157"/>
    </source>
</evidence>
<name>A0A673FKN9_9TELE</name>
<dbReference type="SUPFAM" id="SSF89890">
    <property type="entry name" value="Proguanylin"/>
    <property type="match status" value="1"/>
</dbReference>
<sequence>MVANALHSQYLPLKETLAVCKVIILGGLYPNIFQFNCVDSGYSFSLEAVKTLRKLMETDTSTNPRQTYGDAASLCADPDLPGEFRVLCGKDDADKVFHACSLRLNSALSLSLSLSHQKQQKCIRCKQDIYFTV</sequence>
<evidence type="ECO:0000256" key="2">
    <source>
        <dbReference type="ARBA" id="ARBA00009883"/>
    </source>
</evidence>
<comment type="similarity">
    <text evidence="2">Belongs to the guanylin family.</text>
</comment>
<reference evidence="8" key="2">
    <citation type="submission" date="2025-09" db="UniProtKB">
        <authorList>
            <consortium name="Ensembl"/>
        </authorList>
    </citation>
    <scope>IDENTIFICATION</scope>
</reference>
<organism evidence="8 9">
    <name type="scientific">Sinocyclocheilus rhinocerous</name>
    <dbReference type="NCBI Taxonomy" id="307959"/>
    <lineage>
        <taxon>Eukaryota</taxon>
        <taxon>Metazoa</taxon>
        <taxon>Chordata</taxon>
        <taxon>Craniata</taxon>
        <taxon>Vertebrata</taxon>
        <taxon>Euteleostomi</taxon>
        <taxon>Actinopterygii</taxon>
        <taxon>Neopterygii</taxon>
        <taxon>Teleostei</taxon>
        <taxon>Ostariophysi</taxon>
        <taxon>Cypriniformes</taxon>
        <taxon>Cyprinidae</taxon>
        <taxon>Cyprininae</taxon>
        <taxon>Sinocyclocheilus</taxon>
    </lineage>
</organism>
<protein>
    <recommendedName>
        <fullName evidence="7">Guanylate cyclase activator 2B</fullName>
    </recommendedName>
</protein>
<evidence type="ECO:0000256" key="4">
    <source>
        <dbReference type="ARBA" id="ARBA00022729"/>
    </source>
</evidence>
<dbReference type="PANTHER" id="PTHR11318">
    <property type="entry name" value="GUANYLIN FAMILY MEMBER"/>
    <property type="match status" value="1"/>
</dbReference>
<dbReference type="AlphaFoldDB" id="A0A673FKN9"/>
<dbReference type="InterPro" id="IPR036382">
    <property type="entry name" value="Guanylin_sf"/>
</dbReference>
<dbReference type="InterPro" id="IPR000879">
    <property type="entry name" value="Guanylin"/>
</dbReference>
<evidence type="ECO:0000313" key="9">
    <source>
        <dbReference type="Proteomes" id="UP000472270"/>
    </source>
</evidence>
<evidence type="ECO:0000256" key="6">
    <source>
        <dbReference type="ARBA" id="ARBA00037765"/>
    </source>
</evidence>